<evidence type="ECO:0000313" key="3">
    <source>
        <dbReference type="Proteomes" id="UP001157974"/>
    </source>
</evidence>
<protein>
    <recommendedName>
        <fullName evidence="4">CR-type domain-containing protein</fullName>
    </recommendedName>
</protein>
<sequence>MLLFVEGAWVAKVTGRRLCVCSGKGFGKQSTDESNQPPKGKKGKKVKIVPCEDCQGTGKFLCPICRGSGEMVGFTQTIPEKGEKADYVERGVGFDQATEANKN</sequence>
<keyword evidence="3" id="KW-1185">Reference proteome</keyword>
<accession>A0AAV8UPL7</accession>
<reference evidence="2 3" key="1">
    <citation type="journal article" date="2023" name="Nat. Commun.">
        <title>Origin of minicircular mitochondrial genomes in red algae.</title>
        <authorList>
            <person name="Lee Y."/>
            <person name="Cho C.H."/>
            <person name="Lee Y.M."/>
            <person name="Park S.I."/>
            <person name="Yang J.H."/>
            <person name="West J.A."/>
            <person name="Bhattacharya D."/>
            <person name="Yoon H.S."/>
        </authorList>
    </citation>
    <scope>NUCLEOTIDE SEQUENCE [LARGE SCALE GENOMIC DNA]</scope>
    <source>
        <strain evidence="2 3">CCMP1338</strain>
        <tissue evidence="2">Whole cell</tissue>
    </source>
</reference>
<evidence type="ECO:0008006" key="4">
    <source>
        <dbReference type="Google" id="ProtNLM"/>
    </source>
</evidence>
<proteinExistence type="predicted"/>
<comment type="caution">
    <text evidence="2">The sequence shown here is derived from an EMBL/GenBank/DDBJ whole genome shotgun (WGS) entry which is preliminary data.</text>
</comment>
<name>A0AAV8UPL7_9RHOD</name>
<organism evidence="2 3">
    <name type="scientific">Rhodosorus marinus</name>
    <dbReference type="NCBI Taxonomy" id="101924"/>
    <lineage>
        <taxon>Eukaryota</taxon>
        <taxon>Rhodophyta</taxon>
        <taxon>Stylonematophyceae</taxon>
        <taxon>Stylonematales</taxon>
        <taxon>Stylonemataceae</taxon>
        <taxon>Rhodosorus</taxon>
    </lineage>
</organism>
<dbReference type="Proteomes" id="UP001157974">
    <property type="component" value="Unassembled WGS sequence"/>
</dbReference>
<dbReference type="EMBL" id="JAMWBK010000006">
    <property type="protein sequence ID" value="KAJ8904409.1"/>
    <property type="molecule type" value="Genomic_DNA"/>
</dbReference>
<gene>
    <name evidence="2" type="ORF">NDN08_000927</name>
</gene>
<feature type="region of interest" description="Disordered" evidence="1">
    <location>
        <begin position="22"/>
        <end position="44"/>
    </location>
</feature>
<evidence type="ECO:0000313" key="2">
    <source>
        <dbReference type="EMBL" id="KAJ8904409.1"/>
    </source>
</evidence>
<evidence type="ECO:0000256" key="1">
    <source>
        <dbReference type="SAM" id="MobiDB-lite"/>
    </source>
</evidence>
<dbReference type="AlphaFoldDB" id="A0AAV8UPL7"/>